<dbReference type="EMBL" id="PIXR01001927">
    <property type="protein sequence ID" value="TBT99693.1"/>
    <property type="molecule type" value="Genomic_DNA"/>
</dbReference>
<accession>A0A4Q9KXP0</accession>
<dbReference type="AlphaFoldDB" id="A0A4Q9KXP0"/>
<comment type="caution">
    <text evidence="1">The sequence shown here is derived from an EMBL/GenBank/DDBJ whole genome shotgun (WGS) entry which is preliminary data.</text>
</comment>
<dbReference type="VEuPathDB" id="MicrosporidiaDB:CWI36_0180p0010"/>
<gene>
    <name evidence="1" type="ORF">CWI39_1927p0010</name>
</gene>
<sequence>MNKKRIKTCNIFIKRESIYSDLLHFEISKIGKGGMTSHYGKKYHKNPENLKLRILLRHMKSPVRISPESLNSIQEKIFDFYDCFRYHMKEYDFFNPTSSDDREIFLFFYKAYILKKPFDEFILEYLQEKDPEIPEKNLKVFINLIKNIFISTEINDYTSDSIEYNGILSEKYFKNNNSVKSMINYYENSYLSLNFWNDISLFKSQKFLESCKIKISNLINEILEELKIPENLKQDILSIYHIFWELERVLHFFRDYGFYNFILYSLIYVYEKKCLNLDFNNLYIVVDNYLRRFLYKKEISISLKTLYYSLFKINVDFYLKKRINYLNRFGFYTENVHNIYKKHFHNIFSDKVNNLPFKIAISPKSLNKKSKEKNSYFSKRRLFFKKCE</sequence>
<evidence type="ECO:0000313" key="1">
    <source>
        <dbReference type="EMBL" id="TBT99693.1"/>
    </source>
</evidence>
<proteinExistence type="predicted"/>
<dbReference type="VEuPathDB" id="MicrosporidiaDB:CWI39_1927p0010"/>
<organism evidence="1 2">
    <name type="scientific">Hamiltosporidium magnivora</name>
    <dbReference type="NCBI Taxonomy" id="148818"/>
    <lineage>
        <taxon>Eukaryota</taxon>
        <taxon>Fungi</taxon>
        <taxon>Fungi incertae sedis</taxon>
        <taxon>Microsporidia</taxon>
        <taxon>Dubosqiidae</taxon>
        <taxon>Hamiltosporidium</taxon>
    </lineage>
</organism>
<evidence type="ECO:0000313" key="2">
    <source>
        <dbReference type="Proteomes" id="UP000293045"/>
    </source>
</evidence>
<reference evidence="1 2" key="1">
    <citation type="submission" date="2017-12" db="EMBL/GenBank/DDBJ databases">
        <authorList>
            <person name="Pombert J.-F."/>
            <person name="Haag K.L."/>
            <person name="Ebert D."/>
        </authorList>
    </citation>
    <scope>NUCLEOTIDE SEQUENCE [LARGE SCALE GENOMIC DNA]</scope>
    <source>
        <strain evidence="1">IL-BN-2</strain>
    </source>
</reference>
<protein>
    <submittedName>
        <fullName evidence="1">Uncharacterized protein</fullName>
    </submittedName>
</protein>
<name>A0A4Q9KXP0_9MICR</name>
<dbReference type="Proteomes" id="UP000293045">
    <property type="component" value="Unassembled WGS sequence"/>
</dbReference>